<comment type="cofactor">
    <cofactor evidence="1">
        <name>FAD</name>
        <dbReference type="ChEBI" id="CHEBI:57692"/>
    </cofactor>
</comment>
<organism evidence="6">
    <name type="scientific">Mycobacterium xenopi 4042</name>
    <dbReference type="NCBI Taxonomy" id="1299334"/>
    <lineage>
        <taxon>Bacteria</taxon>
        <taxon>Bacillati</taxon>
        <taxon>Actinomycetota</taxon>
        <taxon>Actinomycetes</taxon>
        <taxon>Mycobacteriales</taxon>
        <taxon>Mycobacteriaceae</taxon>
        <taxon>Mycobacterium</taxon>
    </lineage>
</organism>
<dbReference type="InterPro" id="IPR050315">
    <property type="entry name" value="FAD-oxidoreductase_2"/>
</dbReference>
<dbReference type="InterPro" id="IPR003953">
    <property type="entry name" value="FAD-dep_OxRdtase_2_FAD-bd"/>
</dbReference>
<evidence type="ECO:0000256" key="4">
    <source>
        <dbReference type="ARBA" id="ARBA00023002"/>
    </source>
</evidence>
<evidence type="ECO:0000256" key="3">
    <source>
        <dbReference type="ARBA" id="ARBA00022827"/>
    </source>
</evidence>
<evidence type="ECO:0000256" key="1">
    <source>
        <dbReference type="ARBA" id="ARBA00001974"/>
    </source>
</evidence>
<dbReference type="PANTHER" id="PTHR43400:SF10">
    <property type="entry name" value="3-OXOSTEROID 1-DEHYDROGENASE"/>
    <property type="match status" value="1"/>
</dbReference>
<dbReference type="InterPro" id="IPR036188">
    <property type="entry name" value="FAD/NAD-bd_sf"/>
</dbReference>
<dbReference type="Gene3D" id="3.50.50.60">
    <property type="entry name" value="FAD/NAD(P)-binding domain"/>
    <property type="match status" value="1"/>
</dbReference>
<accession>X8AHY8</accession>
<dbReference type="Pfam" id="PF00890">
    <property type="entry name" value="FAD_binding_2"/>
    <property type="match status" value="1"/>
</dbReference>
<dbReference type="PATRIC" id="fig|1299334.3.peg.6407"/>
<dbReference type="PANTHER" id="PTHR43400">
    <property type="entry name" value="FUMARATE REDUCTASE"/>
    <property type="match status" value="1"/>
</dbReference>
<feature type="domain" description="FAD-dependent oxidoreductase 2 FAD-binding" evidence="5">
    <location>
        <begin position="10"/>
        <end position="142"/>
    </location>
</feature>
<dbReference type="SUPFAM" id="SSF51905">
    <property type="entry name" value="FAD/NAD(P)-binding domain"/>
    <property type="match status" value="1"/>
</dbReference>
<evidence type="ECO:0000256" key="2">
    <source>
        <dbReference type="ARBA" id="ARBA00022630"/>
    </source>
</evidence>
<dbReference type="GO" id="GO:0016491">
    <property type="term" value="F:oxidoreductase activity"/>
    <property type="evidence" value="ECO:0007669"/>
    <property type="project" value="UniProtKB-KW"/>
</dbReference>
<dbReference type="AlphaFoldDB" id="X8AHY8"/>
<evidence type="ECO:0000259" key="5">
    <source>
        <dbReference type="Pfam" id="PF00890"/>
    </source>
</evidence>
<keyword evidence="2" id="KW-0285">Flavoprotein</keyword>
<protein>
    <submittedName>
        <fullName evidence="6">FAD binding domain protein</fullName>
    </submittedName>
</protein>
<proteinExistence type="predicted"/>
<evidence type="ECO:0000313" key="6">
    <source>
        <dbReference type="EMBL" id="EUA30475.1"/>
    </source>
</evidence>
<keyword evidence="4" id="KW-0560">Oxidoreductase</keyword>
<comment type="caution">
    <text evidence="6">The sequence shown here is derived from an EMBL/GenBank/DDBJ whole genome shotgun (WGS) entry which is preliminary data.</text>
</comment>
<dbReference type="EMBL" id="JAOB01000060">
    <property type="protein sequence ID" value="EUA30475.1"/>
    <property type="molecule type" value="Genomic_DNA"/>
</dbReference>
<sequence>MTDPFDHVVDVLVVGSGGGGMTAALAADASGLDTLIVEKSSYFGGSTALSGGGIWVPGAPAQRREGHCPSPNDVFEYLRQITGGLVSDARLRQYVEAAPVMMEFLEQTSPWLEFVWKPATPTIIQSYPEVRRWAARSTCRPSTFAHWATTSSTCWPRLPSRRKEFGWVPRIFVFSIRSARIGAAKQFWRS</sequence>
<keyword evidence="3" id="KW-0274">FAD</keyword>
<reference evidence="6" key="1">
    <citation type="submission" date="2014-01" db="EMBL/GenBank/DDBJ databases">
        <authorList>
            <person name="Brown-Elliot B."/>
            <person name="Wallace R."/>
            <person name="Lenaerts A."/>
            <person name="Ordway D."/>
            <person name="DeGroote M.A."/>
            <person name="Parker T."/>
            <person name="Sizemore C."/>
            <person name="Tallon L.J."/>
            <person name="Sadzewicz L.K."/>
            <person name="Sengamalay N."/>
            <person name="Fraser C.M."/>
            <person name="Hine E."/>
            <person name="Shefchek K.A."/>
            <person name="Das S.P."/>
            <person name="Tettelin H."/>
        </authorList>
    </citation>
    <scope>NUCLEOTIDE SEQUENCE [LARGE SCALE GENOMIC DNA]</scope>
    <source>
        <strain evidence="6">4042</strain>
    </source>
</reference>
<name>X8AHY8_MYCXE</name>
<gene>
    <name evidence="6" type="ORF">I553_4732</name>
</gene>